<evidence type="ECO:0000256" key="2">
    <source>
        <dbReference type="SAM" id="MobiDB-lite"/>
    </source>
</evidence>
<sequence>MNRHPLVRTELSDGLVGLVRPRAPAVRRGNDAGIATASQVVVTPYSTSKGAAACPEGELRGADNALPTLIEKGSQPFRRAEPRTAAMSSMAPDEATSSSSVKSIDMLKRKRGDDTTYGKKSRRREQCRANQTRYRNKQHNALVQLENDVEQLRQEVKSLKHRYKDLSSRERSSHSPWSIVAEVFHLLESSFRSPWRMASAREMMINPETQRTLAVLERSFALDAAMGDLRGVKALLDQLQLYLQCFGGSQLRLKRIETMSVGVMAARAEMSVALTESTLKHVFPRLGERHGVDDGPYKQLLGQQFECDCSMIFHFDEVRERVVRLETIVDTMKPLFRLVGNPENVLDIVENAPISHECTIDNLTD</sequence>
<evidence type="ECO:0000256" key="1">
    <source>
        <dbReference type="SAM" id="Coils"/>
    </source>
</evidence>
<dbReference type="SUPFAM" id="SSF57959">
    <property type="entry name" value="Leucine zipper domain"/>
    <property type="match status" value="1"/>
</dbReference>
<dbReference type="InterPro" id="IPR046347">
    <property type="entry name" value="bZIP_sf"/>
</dbReference>
<comment type="caution">
    <text evidence="3">The sequence shown here is derived from an EMBL/GenBank/DDBJ whole genome shotgun (WGS) entry which is preliminary data.</text>
</comment>
<proteinExistence type="predicted"/>
<dbReference type="CDD" id="cd14688">
    <property type="entry name" value="bZIP_YAP"/>
    <property type="match status" value="1"/>
</dbReference>
<dbReference type="AlphaFoldDB" id="A0A9W6UAM2"/>
<dbReference type="Proteomes" id="UP001165121">
    <property type="component" value="Unassembled WGS sequence"/>
</dbReference>
<dbReference type="OrthoDB" id="101076at2759"/>
<feature type="region of interest" description="Disordered" evidence="2">
    <location>
        <begin position="74"/>
        <end position="133"/>
    </location>
</feature>
<protein>
    <submittedName>
        <fullName evidence="3">Unnamed protein product</fullName>
    </submittedName>
</protein>
<organism evidence="3 4">
    <name type="scientific">Phytophthora fragariaefolia</name>
    <dbReference type="NCBI Taxonomy" id="1490495"/>
    <lineage>
        <taxon>Eukaryota</taxon>
        <taxon>Sar</taxon>
        <taxon>Stramenopiles</taxon>
        <taxon>Oomycota</taxon>
        <taxon>Peronosporomycetes</taxon>
        <taxon>Peronosporales</taxon>
        <taxon>Peronosporaceae</taxon>
        <taxon>Phytophthora</taxon>
    </lineage>
</organism>
<keyword evidence="1" id="KW-0175">Coiled coil</keyword>
<feature type="coiled-coil region" evidence="1">
    <location>
        <begin position="135"/>
        <end position="169"/>
    </location>
</feature>
<evidence type="ECO:0000313" key="4">
    <source>
        <dbReference type="Proteomes" id="UP001165121"/>
    </source>
</evidence>
<dbReference type="EMBL" id="BSXT01000520">
    <property type="protein sequence ID" value="GMF29239.1"/>
    <property type="molecule type" value="Genomic_DNA"/>
</dbReference>
<keyword evidence="4" id="KW-1185">Reference proteome</keyword>
<dbReference type="Gene3D" id="1.20.5.170">
    <property type="match status" value="1"/>
</dbReference>
<feature type="compositionally biased region" description="Basic and acidic residues" evidence="2">
    <location>
        <begin position="105"/>
        <end position="117"/>
    </location>
</feature>
<reference evidence="3" key="1">
    <citation type="submission" date="2023-04" db="EMBL/GenBank/DDBJ databases">
        <title>Phytophthora fragariaefolia NBRC 109709.</title>
        <authorList>
            <person name="Ichikawa N."/>
            <person name="Sato H."/>
            <person name="Tonouchi N."/>
        </authorList>
    </citation>
    <scope>NUCLEOTIDE SEQUENCE</scope>
    <source>
        <strain evidence="3">NBRC 109709</strain>
    </source>
</reference>
<dbReference type="GO" id="GO:0003700">
    <property type="term" value="F:DNA-binding transcription factor activity"/>
    <property type="evidence" value="ECO:0007669"/>
    <property type="project" value="InterPro"/>
</dbReference>
<gene>
    <name evidence="3" type="ORF">Pfra01_000622600</name>
</gene>
<name>A0A9W6UAM2_9STRA</name>
<evidence type="ECO:0000313" key="3">
    <source>
        <dbReference type="EMBL" id="GMF29239.1"/>
    </source>
</evidence>
<accession>A0A9W6UAM2</accession>